<evidence type="ECO:0000313" key="3">
    <source>
        <dbReference type="EMBL" id="AOZ65386.1"/>
    </source>
</evidence>
<evidence type="ECO:0000256" key="1">
    <source>
        <dbReference type="ARBA" id="ARBA00004328"/>
    </source>
</evidence>
<dbReference type="GO" id="GO:0051701">
    <property type="term" value="P:biological process involved in interaction with host"/>
    <property type="evidence" value="ECO:0007669"/>
    <property type="project" value="UniProtKB-ARBA"/>
</dbReference>
<protein>
    <submittedName>
        <fullName evidence="3">Putative tail fiber family protein</fullName>
    </submittedName>
</protein>
<accession>A0A1I9SEV9</accession>
<proteinExistence type="predicted"/>
<gene>
    <name evidence="3" type="ORF">kpv52_42</name>
</gene>
<dbReference type="Gene3D" id="2.60.120.260">
    <property type="entry name" value="Galactose-binding domain-like"/>
    <property type="match status" value="1"/>
</dbReference>
<dbReference type="GO" id="GO:0019058">
    <property type="term" value="P:viral life cycle"/>
    <property type="evidence" value="ECO:0007669"/>
    <property type="project" value="UniProtKB-ARBA"/>
</dbReference>
<dbReference type="GO" id="GO:0044423">
    <property type="term" value="C:virion component"/>
    <property type="evidence" value="ECO:0007669"/>
    <property type="project" value="UniProtKB-KW"/>
</dbReference>
<keyword evidence="4" id="KW-1185">Reference proteome</keyword>
<dbReference type="OrthoDB" id="21137at10239"/>
<evidence type="ECO:0000313" key="4">
    <source>
        <dbReference type="Proteomes" id="UP000222016"/>
    </source>
</evidence>
<dbReference type="Proteomes" id="UP000222016">
    <property type="component" value="Genome"/>
</dbReference>
<dbReference type="EMBL" id="KX237516">
    <property type="protein sequence ID" value="AOZ65386.1"/>
    <property type="molecule type" value="Genomic_DNA"/>
</dbReference>
<comment type="subcellular location">
    <subcellularLocation>
        <location evidence="1">Virion</location>
    </subcellularLocation>
</comment>
<organism evidence="3 4">
    <name type="scientific">Klebsiella phage vB_KpnM_KpV52</name>
    <dbReference type="NCBI Taxonomy" id="1912321"/>
    <lineage>
        <taxon>Viruses</taxon>
        <taxon>Duplodnaviria</taxon>
        <taxon>Heunggongvirae</taxon>
        <taxon>Uroviricota</taxon>
        <taxon>Caudoviricetes</taxon>
        <taxon>Jameshumphriesvirinae</taxon>
        <taxon>Sircambvirus</taxon>
        <taxon>Sircambvirus KpV52</taxon>
        <taxon>Jedunavirus KpV80</taxon>
    </lineage>
</organism>
<evidence type="ECO:0000256" key="2">
    <source>
        <dbReference type="ARBA" id="ARBA00022844"/>
    </source>
</evidence>
<reference evidence="3 4" key="1">
    <citation type="submission" date="2016-05" db="EMBL/GenBank/DDBJ databases">
        <title>Complete genome sequence of bacteriophage vB_KpnM_KpV52 lytic for Klebsiella pneumoniae.</title>
        <authorList>
            <person name="Komisarova E.V."/>
            <person name="Krasilnikova V.M."/>
            <person name="Kislichkina A.A."/>
            <person name="Myakinina V.P."/>
            <person name="Volozhantsev N.V."/>
        </authorList>
    </citation>
    <scope>NUCLEOTIDE SEQUENCE [LARGE SCALE GENOMIC DNA]</scope>
</reference>
<sequence>MTIIKRADLGRPLTWDELDDNFRQVDDLRAAASAAVSSATASATAAAGSATNSLNSANSASSSAADAAASAASAIDALMNSTFEPSSFDFSTGGTLDTTDRNKAVYNPADNNWYSWVGTLPHVVPPDTDPLSDVNWRPRTDQLLRQNLASSAIPGTSLVTHSDGTRLDNYIEIFNRRTKFIMPEDLPGTDTEQLQSALSYAKSNKVNVVLQAGKTYYVTGSQGLEVDLGYYSFESPNGIAYIDFTGCTAPYCLWVHSSRPYPAGSENHCTSMRGIKAKGAIQNIGQRLLLTGNNNDSSNGTYNGDCKIENCMFSTADIVLGGSNSTWRYKFINCGFMMESTGGTYAMHFPAGLSDSGESITFQNCKIFDMKGCPILVECASFAIGMPGTSVLNTPIKITGNGAMVILDSAANIENPGASAWYRYGEVTGIAARLILNGCTLVCNNPSLQTKPLFYVGENAFIDITLVKTPGNDYPFQNGEEGLRTFVEGDGYVTASHCIGDIRSGAGNIPLHKSLNPTLNPGFESGDLSSWTFNNTGVSTQTCVVGTEYKKTGVYGARMTSSGSSSCFLDQKVKVTQHGYYRTTCQVNTITAGTGTTAGALTVTFYDRAGKSIQSGASSSFTNTPSGWQSVGQFIQGRVPQGAEYCEVSIRCREGAVIDIDNFIINFT</sequence>
<keyword evidence="2" id="KW-0946">Virion</keyword>
<dbReference type="InterPro" id="IPR011050">
    <property type="entry name" value="Pectin_lyase_fold/virulence"/>
</dbReference>
<name>A0A1I9SEV9_9CAUD</name>
<dbReference type="SUPFAM" id="SSF51126">
    <property type="entry name" value="Pectin lyase-like"/>
    <property type="match status" value="1"/>
</dbReference>
<dbReference type="Gene3D" id="2.10.10.80">
    <property type="match status" value="1"/>
</dbReference>